<evidence type="ECO:0000256" key="2">
    <source>
        <dbReference type="ARBA" id="ARBA00022884"/>
    </source>
</evidence>
<comment type="function">
    <text evidence="5">This is one of the proteins that binds to the 5S RNA in the ribosome where it forms part of the central protuberance.</text>
</comment>
<feature type="domain" description="Large ribosomal subunit protein bL25 L25" evidence="7">
    <location>
        <begin position="5"/>
        <end position="92"/>
    </location>
</feature>
<evidence type="ECO:0000259" key="7">
    <source>
        <dbReference type="Pfam" id="PF01386"/>
    </source>
</evidence>
<dbReference type="InterPro" id="IPR001021">
    <property type="entry name" value="Ribosomal_bL25_long"/>
</dbReference>
<feature type="region of interest" description="Disordered" evidence="6">
    <location>
        <begin position="187"/>
        <end position="212"/>
    </location>
</feature>
<dbReference type="InterPro" id="IPR020056">
    <property type="entry name" value="Rbsml_bL25/Gln-tRNA_synth_N"/>
</dbReference>
<evidence type="ECO:0000256" key="5">
    <source>
        <dbReference type="HAMAP-Rule" id="MF_01334"/>
    </source>
</evidence>
<evidence type="ECO:0000256" key="4">
    <source>
        <dbReference type="ARBA" id="ARBA00023274"/>
    </source>
</evidence>
<dbReference type="RefSeq" id="WP_161407619.1">
    <property type="nucleotide sequence ID" value="NZ_WTUZ01000019.1"/>
</dbReference>
<dbReference type="InterPro" id="IPR020057">
    <property type="entry name" value="Ribosomal_bL25_b-dom"/>
</dbReference>
<accession>A0A6L8UZQ1</accession>
<dbReference type="Gene3D" id="2.170.120.20">
    <property type="entry name" value="Ribosomal protein L25, beta domain"/>
    <property type="match status" value="1"/>
</dbReference>
<dbReference type="PANTHER" id="PTHR33284:SF1">
    <property type="entry name" value="RIBOSOMAL PROTEIN L25_GLN-TRNA SYNTHETASE, ANTI-CODON-BINDING DOMAIN-CONTAINING PROTEIN"/>
    <property type="match status" value="1"/>
</dbReference>
<dbReference type="Gene3D" id="2.40.240.10">
    <property type="entry name" value="Ribosomal Protein L25, Chain P"/>
    <property type="match status" value="1"/>
</dbReference>
<evidence type="ECO:0000256" key="3">
    <source>
        <dbReference type="ARBA" id="ARBA00022980"/>
    </source>
</evidence>
<reference evidence="9 10" key="1">
    <citation type="submission" date="2019-12" db="EMBL/GenBank/DDBJ databases">
        <title>Paenibacillus sp. nov. sp. isolated from soil.</title>
        <authorList>
            <person name="Kim J."/>
            <person name="Jeong S.E."/>
            <person name="Jung H.S."/>
            <person name="Jeon C.O."/>
        </authorList>
    </citation>
    <scope>NUCLEOTIDE SEQUENCE [LARGE SCALE GENOMIC DNA]</scope>
    <source>
        <strain evidence="9 10">5J-6</strain>
    </source>
</reference>
<protein>
    <recommendedName>
        <fullName evidence="5">Large ribosomal subunit protein bL25</fullName>
    </recommendedName>
    <alternativeName>
        <fullName evidence="5">General stress protein CTC</fullName>
    </alternativeName>
</protein>
<proteinExistence type="inferred from homology"/>
<dbReference type="GO" id="GO:0006412">
    <property type="term" value="P:translation"/>
    <property type="evidence" value="ECO:0007669"/>
    <property type="project" value="UniProtKB-UniRule"/>
</dbReference>
<evidence type="ECO:0000313" key="10">
    <source>
        <dbReference type="Proteomes" id="UP000481087"/>
    </source>
</evidence>
<dbReference type="GO" id="GO:0008097">
    <property type="term" value="F:5S rRNA binding"/>
    <property type="evidence" value="ECO:0007669"/>
    <property type="project" value="InterPro"/>
</dbReference>
<dbReference type="PANTHER" id="PTHR33284">
    <property type="entry name" value="RIBOSOMAL PROTEIN L25/GLN-TRNA SYNTHETASE, ANTI-CODON-BINDING DOMAIN-CONTAINING PROTEIN"/>
    <property type="match status" value="1"/>
</dbReference>
<dbReference type="InterPro" id="IPR037121">
    <property type="entry name" value="Ribosomal_bL25_C"/>
</dbReference>
<dbReference type="Proteomes" id="UP000481087">
    <property type="component" value="Unassembled WGS sequence"/>
</dbReference>
<dbReference type="AlphaFoldDB" id="A0A6L8UZQ1"/>
<dbReference type="EMBL" id="WTUZ01000019">
    <property type="protein sequence ID" value="MZQ83447.1"/>
    <property type="molecule type" value="Genomic_DNA"/>
</dbReference>
<comment type="subunit">
    <text evidence="5">Part of the 50S ribosomal subunit; part of the 5S rRNA/L5/L18/L25 subcomplex. Contacts the 5S rRNA. Binds to the 5S rRNA independently of L5 and L18.</text>
</comment>
<gene>
    <name evidence="5" type="primary">rplY</name>
    <name evidence="5" type="synonym">ctc</name>
    <name evidence="9" type="ORF">GQF01_15130</name>
</gene>
<evidence type="ECO:0000256" key="1">
    <source>
        <dbReference type="ARBA" id="ARBA00022730"/>
    </source>
</evidence>
<comment type="similarity">
    <text evidence="5">Belongs to the bacterial ribosomal protein bL25 family. CTC subfamily.</text>
</comment>
<name>A0A6L8UZQ1_9BACL</name>
<dbReference type="InterPro" id="IPR029751">
    <property type="entry name" value="Ribosomal_L25_dom"/>
</dbReference>
<keyword evidence="4 5" id="KW-0687">Ribonucleoprotein</keyword>
<evidence type="ECO:0000256" key="6">
    <source>
        <dbReference type="SAM" id="MobiDB-lite"/>
    </source>
</evidence>
<evidence type="ECO:0000313" key="9">
    <source>
        <dbReference type="EMBL" id="MZQ83447.1"/>
    </source>
</evidence>
<dbReference type="NCBIfam" id="TIGR00731">
    <property type="entry name" value="bL25_bact_ctc"/>
    <property type="match status" value="1"/>
</dbReference>
<feature type="domain" description="Large ribosomal subunit protein bL25 beta" evidence="8">
    <location>
        <begin position="101"/>
        <end position="183"/>
    </location>
</feature>
<dbReference type="Pfam" id="PF14693">
    <property type="entry name" value="Ribosomal_TL5_C"/>
    <property type="match status" value="1"/>
</dbReference>
<keyword evidence="2 5" id="KW-0694">RNA-binding</keyword>
<dbReference type="GO" id="GO:0003735">
    <property type="term" value="F:structural constituent of ribosome"/>
    <property type="evidence" value="ECO:0007669"/>
    <property type="project" value="InterPro"/>
</dbReference>
<dbReference type="Pfam" id="PF01386">
    <property type="entry name" value="Ribosomal_L25p"/>
    <property type="match status" value="1"/>
</dbReference>
<comment type="caution">
    <text evidence="9">The sequence shown here is derived from an EMBL/GenBank/DDBJ whole genome shotgun (WGS) entry which is preliminary data.</text>
</comment>
<feature type="compositionally biased region" description="Basic and acidic residues" evidence="6">
    <location>
        <begin position="194"/>
        <end position="212"/>
    </location>
</feature>
<dbReference type="SUPFAM" id="SSF50715">
    <property type="entry name" value="Ribosomal protein L25-like"/>
    <property type="match status" value="1"/>
</dbReference>
<dbReference type="InterPro" id="IPR011035">
    <property type="entry name" value="Ribosomal_bL25/Gln-tRNA_synth"/>
</dbReference>
<organism evidence="9 10">
    <name type="scientific">Paenibacillus silvestris</name>
    <dbReference type="NCBI Taxonomy" id="2606219"/>
    <lineage>
        <taxon>Bacteria</taxon>
        <taxon>Bacillati</taxon>
        <taxon>Bacillota</taxon>
        <taxon>Bacilli</taxon>
        <taxon>Bacillales</taxon>
        <taxon>Paenibacillaceae</taxon>
        <taxon>Paenibacillus</taxon>
    </lineage>
</organism>
<dbReference type="HAMAP" id="MF_01334">
    <property type="entry name" value="Ribosomal_bL25_CTC"/>
    <property type="match status" value="1"/>
</dbReference>
<dbReference type="GO" id="GO:0022625">
    <property type="term" value="C:cytosolic large ribosomal subunit"/>
    <property type="evidence" value="ECO:0007669"/>
    <property type="project" value="TreeGrafter"/>
</dbReference>
<evidence type="ECO:0000259" key="8">
    <source>
        <dbReference type="Pfam" id="PF14693"/>
    </source>
</evidence>
<keyword evidence="3 5" id="KW-0689">Ribosomal protein</keyword>
<keyword evidence="1 5" id="KW-0699">rRNA-binding</keyword>
<sequence>MALSLKAEARKDTTKNDIKQLRVKGKVPAVVYGKKVAATVITVDQKELVALLRKSPHAVIELEMPDGGGKQPVMINEIQRNPLNRELLHVDFHQINMDEPVRTVVTLEFVGDAVGAKEGGILQIQLHELEIRCLPNQIPASITVDISKVGIGENMLVSELSVPGTIEVKSDPGELVLTILAPQKEAPEEVVAQGKEDKPSEASEEAKEEQTV</sequence>
<dbReference type="CDD" id="cd00495">
    <property type="entry name" value="Ribosomal_L25_TL5_CTC"/>
    <property type="match status" value="1"/>
</dbReference>
<dbReference type="InterPro" id="IPR020930">
    <property type="entry name" value="Ribosomal_uL5_bac-type"/>
</dbReference>
<keyword evidence="10" id="KW-1185">Reference proteome</keyword>